<sequence>MSEYWKSTPRYWCKHCACYVRDTKLERKNHESTAKHQGAIQRTLRNMHKEHEREEREKEQARKEIARLNGIVPSRGGSTFVAAAPQPQQPRPREATEAERQRQREQLAEMGVSMPETVRSDMAMAGEWTVTSSRVIGGDEDQGEAKAKGVHKREATLDEEGRELEGDEEEEEAVRRLFKKPRRWGKGSGLAHGEDEDGELDALLSGTVIVLKKDDVYKKEEKNEEAGIKTEEGPVMGSALSDRAGPAASDRAEPATIKEEDKLGAVKKEEEEEVDSVEEAPDARLEKPVIFRKRKTKGIRPGIRS</sequence>
<protein>
    <recommendedName>
        <fullName evidence="6">U1-C C2H2-type zinc finger domain-containing protein</fullName>
    </recommendedName>
</protein>
<reference evidence="7 8" key="1">
    <citation type="submission" date="2017-06" db="EMBL/GenBank/DDBJ databases">
        <title>Ant-infecting Ophiocordyceps genomes reveal a high diversity of potential behavioral manipulation genes and a possible major role for enterotoxins.</title>
        <authorList>
            <person name="De Bekker C."/>
            <person name="Evans H.C."/>
            <person name="Brachmann A."/>
            <person name="Hughes D.P."/>
        </authorList>
    </citation>
    <scope>NUCLEOTIDE SEQUENCE [LARGE SCALE GENOMIC DNA]</scope>
    <source>
        <strain evidence="7 8">Map16</strain>
    </source>
</reference>
<keyword evidence="1" id="KW-0479">Metal-binding</keyword>
<organism evidence="7 8">
    <name type="scientific">Ophiocordyceps camponoti-rufipedis</name>
    <dbReference type="NCBI Taxonomy" id="2004952"/>
    <lineage>
        <taxon>Eukaryota</taxon>
        <taxon>Fungi</taxon>
        <taxon>Dikarya</taxon>
        <taxon>Ascomycota</taxon>
        <taxon>Pezizomycotina</taxon>
        <taxon>Sordariomycetes</taxon>
        <taxon>Hypocreomycetidae</taxon>
        <taxon>Hypocreales</taxon>
        <taxon>Ophiocordycipitaceae</taxon>
        <taxon>Ophiocordyceps</taxon>
    </lineage>
</organism>
<evidence type="ECO:0000259" key="6">
    <source>
        <dbReference type="Pfam" id="PF06220"/>
    </source>
</evidence>
<evidence type="ECO:0000256" key="3">
    <source>
        <dbReference type="ARBA" id="ARBA00022833"/>
    </source>
</evidence>
<feature type="region of interest" description="Disordered" evidence="5">
    <location>
        <begin position="220"/>
        <end position="286"/>
    </location>
</feature>
<evidence type="ECO:0000256" key="4">
    <source>
        <dbReference type="SAM" id="Coils"/>
    </source>
</evidence>
<dbReference type="SUPFAM" id="SSF57667">
    <property type="entry name" value="beta-beta-alpha zinc fingers"/>
    <property type="match status" value="1"/>
</dbReference>
<feature type="compositionally biased region" description="Basic and acidic residues" evidence="5">
    <location>
        <begin position="250"/>
        <end position="269"/>
    </location>
</feature>
<evidence type="ECO:0000256" key="5">
    <source>
        <dbReference type="SAM" id="MobiDB-lite"/>
    </source>
</evidence>
<evidence type="ECO:0000256" key="2">
    <source>
        <dbReference type="ARBA" id="ARBA00022771"/>
    </source>
</evidence>
<dbReference type="GO" id="GO:0071011">
    <property type="term" value="C:precatalytic spliceosome"/>
    <property type="evidence" value="ECO:0007669"/>
    <property type="project" value="TreeGrafter"/>
</dbReference>
<dbReference type="GO" id="GO:0003723">
    <property type="term" value="F:RNA binding"/>
    <property type="evidence" value="ECO:0007669"/>
    <property type="project" value="TreeGrafter"/>
</dbReference>
<dbReference type="GO" id="GO:0000398">
    <property type="term" value="P:mRNA splicing, via spliceosome"/>
    <property type="evidence" value="ECO:0007669"/>
    <property type="project" value="InterPro"/>
</dbReference>
<dbReference type="Gene3D" id="3.30.160.60">
    <property type="entry name" value="Classic Zinc Finger"/>
    <property type="match status" value="1"/>
</dbReference>
<evidence type="ECO:0000313" key="7">
    <source>
        <dbReference type="EMBL" id="PHH75062.1"/>
    </source>
</evidence>
<dbReference type="GO" id="GO:0008270">
    <property type="term" value="F:zinc ion binding"/>
    <property type="evidence" value="ECO:0007669"/>
    <property type="project" value="UniProtKB-KW"/>
</dbReference>
<dbReference type="EMBL" id="NJES01000237">
    <property type="protein sequence ID" value="PHH75062.1"/>
    <property type="molecule type" value="Genomic_DNA"/>
</dbReference>
<feature type="domain" description="U1-C C2H2-type zinc finger" evidence="6">
    <location>
        <begin position="9"/>
        <end position="42"/>
    </location>
</feature>
<dbReference type="Proteomes" id="UP000226431">
    <property type="component" value="Unassembled WGS sequence"/>
</dbReference>
<gene>
    <name evidence="7" type="ORF">CDD80_2647</name>
</gene>
<keyword evidence="3" id="KW-0862">Zinc</keyword>
<feature type="compositionally biased region" description="Acidic residues" evidence="5">
    <location>
        <begin position="270"/>
        <end position="280"/>
    </location>
</feature>
<dbReference type="OrthoDB" id="191651at2759"/>
<feature type="compositionally biased region" description="Basic and acidic residues" evidence="5">
    <location>
        <begin position="220"/>
        <end position="232"/>
    </location>
</feature>
<dbReference type="Pfam" id="PF06220">
    <property type="entry name" value="zf-U1"/>
    <property type="match status" value="1"/>
</dbReference>
<evidence type="ECO:0000313" key="8">
    <source>
        <dbReference type="Proteomes" id="UP000226431"/>
    </source>
</evidence>
<feature type="compositionally biased region" description="Basic and acidic residues" evidence="5">
    <location>
        <begin position="91"/>
        <end position="107"/>
    </location>
</feature>
<accession>A0A2C5Z5S9</accession>
<dbReference type="InterPro" id="IPR040023">
    <property type="entry name" value="WBP4"/>
</dbReference>
<keyword evidence="2" id="KW-0863">Zinc-finger</keyword>
<dbReference type="AlphaFoldDB" id="A0A2C5Z5S9"/>
<dbReference type="InterPro" id="IPR013085">
    <property type="entry name" value="U1-CZ_Znf_C2H2"/>
</dbReference>
<proteinExistence type="predicted"/>
<feature type="coiled-coil region" evidence="4">
    <location>
        <begin position="44"/>
        <end position="71"/>
    </location>
</feature>
<comment type="caution">
    <text evidence="7">The sequence shown here is derived from an EMBL/GenBank/DDBJ whole genome shotgun (WGS) entry which is preliminary data.</text>
</comment>
<feature type="region of interest" description="Disordered" evidence="5">
    <location>
        <begin position="72"/>
        <end position="109"/>
    </location>
</feature>
<feature type="compositionally biased region" description="Basic and acidic residues" evidence="5">
    <location>
        <begin position="143"/>
        <end position="156"/>
    </location>
</feature>
<dbReference type="PANTHER" id="PTHR13173:SF10">
    <property type="entry name" value="WW DOMAIN-BINDING PROTEIN 4"/>
    <property type="match status" value="1"/>
</dbReference>
<name>A0A2C5Z5S9_9HYPO</name>
<feature type="compositionally biased region" description="Acidic residues" evidence="5">
    <location>
        <begin position="157"/>
        <end position="172"/>
    </location>
</feature>
<feature type="region of interest" description="Disordered" evidence="5">
    <location>
        <begin position="137"/>
        <end position="172"/>
    </location>
</feature>
<dbReference type="STRING" id="2004952.A0A2C5Z5S9"/>
<keyword evidence="8" id="KW-1185">Reference proteome</keyword>
<evidence type="ECO:0000256" key="1">
    <source>
        <dbReference type="ARBA" id="ARBA00022723"/>
    </source>
</evidence>
<keyword evidence="4" id="KW-0175">Coiled coil</keyword>
<dbReference type="InterPro" id="IPR036236">
    <property type="entry name" value="Znf_C2H2_sf"/>
</dbReference>
<dbReference type="PANTHER" id="PTHR13173">
    <property type="entry name" value="WW DOMAIN BINDING PROTEIN 4"/>
    <property type="match status" value="1"/>
</dbReference>